<name>A0A084FZL8_PSEDA</name>
<keyword evidence="5" id="KW-0378">Hydrolase</keyword>
<evidence type="ECO:0000256" key="3">
    <source>
        <dbReference type="SAM" id="SignalP"/>
    </source>
</evidence>
<dbReference type="PROSITE" id="PS00562">
    <property type="entry name" value="CBM1_1"/>
    <property type="match status" value="1"/>
</dbReference>
<evidence type="ECO:0000259" key="4">
    <source>
        <dbReference type="PROSITE" id="PS51164"/>
    </source>
</evidence>
<dbReference type="SUPFAM" id="SSF57180">
    <property type="entry name" value="Cellulose-binding domain"/>
    <property type="match status" value="1"/>
</dbReference>
<dbReference type="RefSeq" id="XP_016640329.1">
    <property type="nucleotide sequence ID" value="XM_016790066.1"/>
</dbReference>
<dbReference type="SMART" id="SM00236">
    <property type="entry name" value="fCBD"/>
    <property type="match status" value="1"/>
</dbReference>
<keyword evidence="6" id="KW-1185">Reference proteome</keyword>
<dbReference type="HOGENOM" id="CLU_066055_0_0_1"/>
<keyword evidence="5" id="KW-0326">Glycosidase</keyword>
<dbReference type="PROSITE" id="PS51164">
    <property type="entry name" value="CBM1_2"/>
    <property type="match status" value="1"/>
</dbReference>
<accession>A0A084FZL8</accession>
<feature type="domain" description="CBM1" evidence="4">
    <location>
        <begin position="19"/>
        <end position="55"/>
    </location>
</feature>
<dbReference type="Pfam" id="PF00734">
    <property type="entry name" value="CBM_1"/>
    <property type="match status" value="1"/>
</dbReference>
<dbReference type="InterPro" id="IPR035971">
    <property type="entry name" value="CBD_sf"/>
</dbReference>
<protein>
    <submittedName>
        <fullName evidence="5">Cellulase</fullName>
        <ecNumber evidence="5">3.2.1.4</ecNumber>
    </submittedName>
</protein>
<dbReference type="GO" id="GO:0008810">
    <property type="term" value="F:cellulase activity"/>
    <property type="evidence" value="ECO:0007669"/>
    <property type="project" value="UniProtKB-EC"/>
</dbReference>
<feature type="compositionally biased region" description="Low complexity" evidence="2">
    <location>
        <begin position="154"/>
        <end position="163"/>
    </location>
</feature>
<dbReference type="KEGG" id="sapo:SAPIO_CDS8437"/>
<dbReference type="InterPro" id="IPR000254">
    <property type="entry name" value="CBD"/>
</dbReference>
<dbReference type="VEuPathDB" id="FungiDB:SAPIO_CDS8437"/>
<evidence type="ECO:0000256" key="1">
    <source>
        <dbReference type="ARBA" id="ARBA00022729"/>
    </source>
</evidence>
<feature type="signal peptide" evidence="3">
    <location>
        <begin position="1"/>
        <end position="22"/>
    </location>
</feature>
<dbReference type="GeneID" id="27727509"/>
<evidence type="ECO:0000313" key="6">
    <source>
        <dbReference type="Proteomes" id="UP000028545"/>
    </source>
</evidence>
<dbReference type="GO" id="GO:0030248">
    <property type="term" value="F:cellulose binding"/>
    <property type="evidence" value="ECO:0007669"/>
    <property type="project" value="InterPro"/>
</dbReference>
<keyword evidence="1 3" id="KW-0732">Signal</keyword>
<feature type="chain" id="PRO_5001775030" evidence="3">
    <location>
        <begin position="23"/>
        <end position="310"/>
    </location>
</feature>
<dbReference type="OMA" id="AWYVCTG"/>
<dbReference type="EC" id="3.2.1.4" evidence="5"/>
<organism evidence="5 6">
    <name type="scientific">Pseudallescheria apiosperma</name>
    <name type="common">Scedosporium apiospermum</name>
    <dbReference type="NCBI Taxonomy" id="563466"/>
    <lineage>
        <taxon>Eukaryota</taxon>
        <taxon>Fungi</taxon>
        <taxon>Dikarya</taxon>
        <taxon>Ascomycota</taxon>
        <taxon>Pezizomycotina</taxon>
        <taxon>Sordariomycetes</taxon>
        <taxon>Hypocreomycetidae</taxon>
        <taxon>Microascales</taxon>
        <taxon>Microascaceae</taxon>
        <taxon>Scedosporium</taxon>
    </lineage>
</organism>
<evidence type="ECO:0000313" key="5">
    <source>
        <dbReference type="EMBL" id="KEZ40530.1"/>
    </source>
</evidence>
<evidence type="ECO:0000256" key="2">
    <source>
        <dbReference type="SAM" id="MobiDB-lite"/>
    </source>
</evidence>
<dbReference type="AlphaFoldDB" id="A0A084FZL8"/>
<dbReference type="GO" id="GO:0005576">
    <property type="term" value="C:extracellular region"/>
    <property type="evidence" value="ECO:0007669"/>
    <property type="project" value="InterPro"/>
</dbReference>
<dbReference type="Proteomes" id="UP000028545">
    <property type="component" value="Unassembled WGS sequence"/>
</dbReference>
<gene>
    <name evidence="5" type="ORF">SAPIO_CDS8437</name>
</gene>
<dbReference type="GO" id="GO:0005975">
    <property type="term" value="P:carbohydrate metabolic process"/>
    <property type="evidence" value="ECO:0007669"/>
    <property type="project" value="InterPro"/>
</dbReference>
<dbReference type="EMBL" id="JOWA01000121">
    <property type="protein sequence ID" value="KEZ40530.1"/>
    <property type="molecule type" value="Genomic_DNA"/>
</dbReference>
<dbReference type="OrthoDB" id="70316at2759"/>
<proteinExistence type="predicted"/>
<sequence>MARTALFSTLLLALGASAQVQSKWGQCGGEDYDGPRVCPGTYHCTAGNRWYSQCVPVPGSPDDTAIANAPDAPLQTTSFQTVVTITVIAEETVAPTVVTTYITFVTPEPTPPPVTEARTITLIPDTPIVPKRRHEEPAQAPPAQKREPLPAPAPEEAGTPTPTQLKDGQLWIRAVTAPHFHDYLQTNPQNEPGTAILGPKGSAGQYNIVDGQLISGGSEEKLYLHVEKPDDLTQRKLATWFNTTENEFGKFEFSGDAVTWSAPDVKRENLAAWLACEKNELFINTGAYAYNTPAGCSDHTIHYYNGATTD</sequence>
<reference evidence="5 6" key="1">
    <citation type="journal article" date="2014" name="Genome Announc.">
        <title>Draft genome sequence of the pathogenic fungus Scedosporium apiospermum.</title>
        <authorList>
            <person name="Vandeputte P."/>
            <person name="Ghamrawi S."/>
            <person name="Rechenmann M."/>
            <person name="Iltis A."/>
            <person name="Giraud S."/>
            <person name="Fleury M."/>
            <person name="Thornton C."/>
            <person name="Delhaes L."/>
            <person name="Meyer W."/>
            <person name="Papon N."/>
            <person name="Bouchara J.P."/>
        </authorList>
    </citation>
    <scope>NUCLEOTIDE SEQUENCE [LARGE SCALE GENOMIC DNA]</scope>
    <source>
        <strain evidence="5 6">IHEM 14462</strain>
    </source>
</reference>
<feature type="region of interest" description="Disordered" evidence="2">
    <location>
        <begin position="128"/>
        <end position="165"/>
    </location>
</feature>
<comment type="caution">
    <text evidence="5">The sequence shown here is derived from an EMBL/GenBank/DDBJ whole genome shotgun (WGS) entry which is preliminary data.</text>
</comment>